<evidence type="ECO:0000313" key="10">
    <source>
        <dbReference type="EMBL" id="AKC88267.1"/>
    </source>
</evidence>
<dbReference type="GO" id="GO:0008843">
    <property type="term" value="F:endochitinase activity"/>
    <property type="evidence" value="ECO:0007669"/>
    <property type="project" value="UniProtKB-EC"/>
</dbReference>
<name>A0A0E3Z5T3_9GAMM</name>
<dbReference type="InterPro" id="IPR001223">
    <property type="entry name" value="Glyco_hydro18_cat"/>
</dbReference>
<dbReference type="EMBL" id="CP011144">
    <property type="protein sequence ID" value="AKC88267.1"/>
    <property type="molecule type" value="Genomic_DNA"/>
</dbReference>
<dbReference type="EC" id="3.2.1.14" evidence="2"/>
<evidence type="ECO:0000256" key="7">
    <source>
        <dbReference type="RuleBase" id="RU000489"/>
    </source>
</evidence>
<keyword evidence="6" id="KW-0119">Carbohydrate metabolism</keyword>
<dbReference type="SUPFAM" id="SSF54556">
    <property type="entry name" value="Chitinase insertion domain"/>
    <property type="match status" value="1"/>
</dbReference>
<dbReference type="CDD" id="cd06548">
    <property type="entry name" value="GH18_chitinase"/>
    <property type="match status" value="1"/>
</dbReference>
<comment type="catalytic activity">
    <reaction evidence="1">
        <text>Random endo-hydrolysis of N-acetyl-beta-D-glucosaminide (1-&gt;4)-beta-linkages in chitin and chitodextrins.</text>
        <dbReference type="EC" id="3.2.1.14"/>
    </reaction>
</comment>
<evidence type="ECO:0000256" key="2">
    <source>
        <dbReference type="ARBA" id="ARBA00012729"/>
    </source>
</evidence>
<dbReference type="SUPFAM" id="SSF51445">
    <property type="entry name" value="(Trans)glycosidases"/>
    <property type="match status" value="1"/>
</dbReference>
<dbReference type="GO" id="GO:0000272">
    <property type="term" value="P:polysaccharide catabolic process"/>
    <property type="evidence" value="ECO:0007669"/>
    <property type="project" value="UniProtKB-KW"/>
</dbReference>
<keyword evidence="6" id="KW-0624">Polysaccharide degradation</keyword>
<dbReference type="PROSITE" id="PS01095">
    <property type="entry name" value="GH18_1"/>
    <property type="match status" value="1"/>
</dbReference>
<dbReference type="InterPro" id="IPR050314">
    <property type="entry name" value="Glycosyl_Hydrlase_18"/>
</dbReference>
<keyword evidence="5 7" id="KW-0326">Glycosidase</keyword>
<protein>
    <recommendedName>
        <fullName evidence="2">chitinase</fullName>
        <ecNumber evidence="2">3.2.1.14</ecNumber>
    </recommendedName>
</protein>
<evidence type="ECO:0000256" key="4">
    <source>
        <dbReference type="ARBA" id="ARBA00023024"/>
    </source>
</evidence>
<dbReference type="Pfam" id="PF00704">
    <property type="entry name" value="Glyco_hydro_18"/>
    <property type="match status" value="1"/>
</dbReference>
<evidence type="ECO:0000256" key="8">
    <source>
        <dbReference type="RuleBase" id="RU004453"/>
    </source>
</evidence>
<proteinExistence type="inferred from homology"/>
<evidence type="ECO:0000259" key="9">
    <source>
        <dbReference type="PROSITE" id="PS51910"/>
    </source>
</evidence>
<dbReference type="KEGG" id="psuw:WQ53_07725"/>
<dbReference type="Proteomes" id="UP000033067">
    <property type="component" value="Chromosome"/>
</dbReference>
<feature type="domain" description="GH18" evidence="9">
    <location>
        <begin position="19"/>
        <end position="361"/>
    </location>
</feature>
<dbReference type="Gene3D" id="3.10.50.10">
    <property type="match status" value="1"/>
</dbReference>
<sequence length="371" mass="40225">MAALLPATVPATAADGERLKVIGYVMDGPTLPPISAHKLDAINFAFALVDPQGEVYLPGATAAASLAGLTALRRENPGLKVLVSIGGWGADHFSEAALTPEARARFADSAVRLLREHGLDGIDIDWEYPTLPGPGISHRPEDRENFSLMLDDVRARLDALGREHGRHYLLTIAAADGEAARGLELARIAGVLDWINLMTYDFYGSLGPTTGHHAALDRSLLAPADGRTTVQAVDEFLAAGVPPGKLNVGVAFYGREFAEVEPAHRGVHQPYGRYVDALPWRELRGLDGRDGYVRHWDAEAQAPYLWNADSRRFVTYDDPQSLAAKAAFVRERGLGGMMYWEHRHDAGDELLDALRTGLDAAPATPTREASR</sequence>
<evidence type="ECO:0000256" key="6">
    <source>
        <dbReference type="ARBA" id="ARBA00023326"/>
    </source>
</evidence>
<reference evidence="10 11" key="1">
    <citation type="journal article" date="2015" name="Genome Announc.">
        <title>Complete Genome Sequence of Pseudoxanthomonas suwonensis Strain J1, a Cellulose-Degrading Bacterium Isolated from Leaf- and Wood-Enriched Soil.</title>
        <authorList>
            <person name="Hou L."/>
            <person name="Jiang J."/>
            <person name="Xu Z."/>
            <person name="Zhou Y."/>
            <person name="Leung F.C."/>
        </authorList>
    </citation>
    <scope>NUCLEOTIDE SEQUENCE [LARGE SCALE GENOMIC DNA]</scope>
    <source>
        <strain evidence="10 11">J1</strain>
    </source>
</reference>
<dbReference type="PANTHER" id="PTHR11177:SF317">
    <property type="entry name" value="CHITINASE 12-RELATED"/>
    <property type="match status" value="1"/>
</dbReference>
<dbReference type="PANTHER" id="PTHR11177">
    <property type="entry name" value="CHITINASE"/>
    <property type="match status" value="1"/>
</dbReference>
<dbReference type="Gene3D" id="3.20.20.80">
    <property type="entry name" value="Glycosidases"/>
    <property type="match status" value="1"/>
</dbReference>
<evidence type="ECO:0000256" key="5">
    <source>
        <dbReference type="ARBA" id="ARBA00023295"/>
    </source>
</evidence>
<gene>
    <name evidence="10" type="ORF">WQ53_07725</name>
</gene>
<dbReference type="InterPro" id="IPR017853">
    <property type="entry name" value="GH"/>
</dbReference>
<dbReference type="PATRIC" id="fig|314722.6.peg.1656"/>
<dbReference type="PROSITE" id="PS51910">
    <property type="entry name" value="GH18_2"/>
    <property type="match status" value="1"/>
</dbReference>
<evidence type="ECO:0000256" key="1">
    <source>
        <dbReference type="ARBA" id="ARBA00000822"/>
    </source>
</evidence>
<evidence type="ECO:0000256" key="3">
    <source>
        <dbReference type="ARBA" id="ARBA00022801"/>
    </source>
</evidence>
<keyword evidence="11" id="KW-1185">Reference proteome</keyword>
<dbReference type="GO" id="GO:0008061">
    <property type="term" value="F:chitin binding"/>
    <property type="evidence" value="ECO:0007669"/>
    <property type="project" value="InterPro"/>
</dbReference>
<dbReference type="AlphaFoldDB" id="A0A0E3Z5T3"/>
<dbReference type="InterPro" id="IPR011583">
    <property type="entry name" value="Chitinase_II/V-like_cat"/>
</dbReference>
<dbReference type="InterPro" id="IPR001579">
    <property type="entry name" value="Glyco_hydro_18_chit_AS"/>
</dbReference>
<keyword evidence="4" id="KW-0146">Chitin degradation</keyword>
<dbReference type="SMART" id="SM00636">
    <property type="entry name" value="Glyco_18"/>
    <property type="match status" value="1"/>
</dbReference>
<accession>A0A0E3Z5T3</accession>
<evidence type="ECO:0000313" key="11">
    <source>
        <dbReference type="Proteomes" id="UP000033067"/>
    </source>
</evidence>
<organism evidence="10 11">
    <name type="scientific">Pseudoxanthomonas suwonensis</name>
    <dbReference type="NCBI Taxonomy" id="314722"/>
    <lineage>
        <taxon>Bacteria</taxon>
        <taxon>Pseudomonadati</taxon>
        <taxon>Pseudomonadota</taxon>
        <taxon>Gammaproteobacteria</taxon>
        <taxon>Lysobacterales</taxon>
        <taxon>Lysobacteraceae</taxon>
        <taxon>Pseudoxanthomonas</taxon>
    </lineage>
</organism>
<dbReference type="InterPro" id="IPR029070">
    <property type="entry name" value="Chitinase_insertion_sf"/>
</dbReference>
<comment type="similarity">
    <text evidence="8">Belongs to the glycosyl hydrolase 18 family.</text>
</comment>
<keyword evidence="3 7" id="KW-0378">Hydrolase</keyword>
<dbReference type="GO" id="GO:0006032">
    <property type="term" value="P:chitin catabolic process"/>
    <property type="evidence" value="ECO:0007669"/>
    <property type="project" value="UniProtKB-KW"/>
</dbReference>